<dbReference type="EMBL" id="FOIQ01000001">
    <property type="protein sequence ID" value="SEV83963.1"/>
    <property type="molecule type" value="Genomic_DNA"/>
</dbReference>
<evidence type="ECO:0000313" key="2">
    <source>
        <dbReference type="Proteomes" id="UP000199373"/>
    </source>
</evidence>
<reference evidence="1 2" key="1">
    <citation type="submission" date="2016-10" db="EMBL/GenBank/DDBJ databases">
        <authorList>
            <person name="de Groot N.N."/>
        </authorList>
    </citation>
    <scope>NUCLEOTIDE SEQUENCE [LARGE SCALE GENOMIC DNA]</scope>
    <source>
        <strain evidence="1 2">TC2-24</strain>
    </source>
</reference>
<dbReference type="Proteomes" id="UP000199373">
    <property type="component" value="Unassembled WGS sequence"/>
</dbReference>
<accession>A0A1I0M6I8</accession>
<sequence>METKITTSPQAQQRVPGFACPRCGQFMPVPIHHLLYQRSLSCPWCHQRLDIDRQASAKALSILAKVEEAQQRVNNAGSI</sequence>
<keyword evidence="2" id="KW-1185">Reference proteome</keyword>
<dbReference type="AlphaFoldDB" id="A0A1I0M6I8"/>
<evidence type="ECO:0000313" key="1">
    <source>
        <dbReference type="EMBL" id="SEV83963.1"/>
    </source>
</evidence>
<gene>
    <name evidence="1" type="ORF">SAMN04487850_0376</name>
</gene>
<name>A0A1I0M6I8_9BACT</name>
<protein>
    <submittedName>
        <fullName evidence="1">Uncharacterized protein</fullName>
    </submittedName>
</protein>
<organism evidence="1 2">
    <name type="scientific">Prevotella aff. ruminicola Tc2-24</name>
    <dbReference type="NCBI Taxonomy" id="81582"/>
    <lineage>
        <taxon>Bacteria</taxon>
        <taxon>Pseudomonadati</taxon>
        <taxon>Bacteroidota</taxon>
        <taxon>Bacteroidia</taxon>
        <taxon>Bacteroidales</taxon>
        <taxon>Prevotellaceae</taxon>
        <taxon>Prevotella</taxon>
    </lineage>
</organism>
<proteinExistence type="predicted"/>